<evidence type="ECO:0000313" key="2">
    <source>
        <dbReference type="Proteomes" id="UP001596163"/>
    </source>
</evidence>
<accession>A0ABW0BUP7</accession>
<proteinExistence type="predicted"/>
<protein>
    <recommendedName>
        <fullName evidence="3">DUF4421 domain-containing protein</fullName>
    </recommendedName>
</protein>
<keyword evidence="2" id="KW-1185">Reference proteome</keyword>
<dbReference type="PROSITE" id="PS51257">
    <property type="entry name" value="PROKAR_LIPOPROTEIN"/>
    <property type="match status" value="1"/>
</dbReference>
<gene>
    <name evidence="1" type="ORF">ACFPIK_06400</name>
</gene>
<dbReference type="Proteomes" id="UP001596163">
    <property type="component" value="Unassembled WGS sequence"/>
</dbReference>
<sequence>MKKILVTLILALAGHQLSFSQGCVAIRQFSGIGNAVGQLNVQSKGDWNLSTNYRYFKSFRHFRGTHEEPERVEQGTEVINWSHGVDFNISYALTERLYAVASVPFAYNERSSLYEHGRQSRHLSYSGGLADVRVGAGYWLLSGQRAVRGNLALGIGFKLPTGNYNAKSTFYNVGPNGTSLIRPVDQSIQLGDGGFGITLESQGLKEFKSSLFGYYNAFYLLNPRNTNGTQTFRARQSEAIMSVPDQFALRAGVFFGIKKIHGLGFSLGGRLEGVPVRDLIGESGGFRRPGYVISVEPGISYMLGNITATLNVPVALVRNRTRSLTDIADSTPDNFRHGDAAFADYLINFGVAWRISKKVESPFGTL</sequence>
<name>A0ABW0BUP7_9BACT</name>
<organism evidence="1 2">
    <name type="scientific">Algoriphagus aquatilis</name>
    <dbReference type="NCBI Taxonomy" id="490186"/>
    <lineage>
        <taxon>Bacteria</taxon>
        <taxon>Pseudomonadati</taxon>
        <taxon>Bacteroidota</taxon>
        <taxon>Cytophagia</taxon>
        <taxon>Cytophagales</taxon>
        <taxon>Cyclobacteriaceae</taxon>
        <taxon>Algoriphagus</taxon>
    </lineage>
</organism>
<comment type="caution">
    <text evidence="1">The sequence shown here is derived from an EMBL/GenBank/DDBJ whole genome shotgun (WGS) entry which is preliminary data.</text>
</comment>
<evidence type="ECO:0008006" key="3">
    <source>
        <dbReference type="Google" id="ProtNLM"/>
    </source>
</evidence>
<evidence type="ECO:0000313" key="1">
    <source>
        <dbReference type="EMBL" id="MFC5191391.1"/>
    </source>
</evidence>
<dbReference type="EMBL" id="JBHSKS010000004">
    <property type="protein sequence ID" value="MFC5191391.1"/>
    <property type="molecule type" value="Genomic_DNA"/>
</dbReference>
<dbReference type="RefSeq" id="WP_377913402.1">
    <property type="nucleotide sequence ID" value="NZ_JBHSKS010000004.1"/>
</dbReference>
<reference evidence="2" key="1">
    <citation type="journal article" date="2019" name="Int. J. Syst. Evol. Microbiol.">
        <title>The Global Catalogue of Microorganisms (GCM) 10K type strain sequencing project: providing services to taxonomists for standard genome sequencing and annotation.</title>
        <authorList>
            <consortium name="The Broad Institute Genomics Platform"/>
            <consortium name="The Broad Institute Genome Sequencing Center for Infectious Disease"/>
            <person name="Wu L."/>
            <person name="Ma J."/>
        </authorList>
    </citation>
    <scope>NUCLEOTIDE SEQUENCE [LARGE SCALE GENOMIC DNA]</scope>
    <source>
        <strain evidence="2">CGMCC 1.7030</strain>
    </source>
</reference>